<evidence type="ECO:0000313" key="2">
    <source>
        <dbReference type="Proteomes" id="UP001143910"/>
    </source>
</evidence>
<protein>
    <submittedName>
        <fullName evidence="1">Uncharacterized protein</fullName>
    </submittedName>
</protein>
<keyword evidence="2" id="KW-1185">Reference proteome</keyword>
<proteinExistence type="predicted"/>
<organism evidence="1 2">
    <name type="scientific">Zarea fungicola</name>
    <dbReference type="NCBI Taxonomy" id="93591"/>
    <lineage>
        <taxon>Eukaryota</taxon>
        <taxon>Fungi</taxon>
        <taxon>Dikarya</taxon>
        <taxon>Ascomycota</taxon>
        <taxon>Pezizomycotina</taxon>
        <taxon>Sordariomycetes</taxon>
        <taxon>Hypocreomycetidae</taxon>
        <taxon>Hypocreales</taxon>
        <taxon>Cordycipitaceae</taxon>
        <taxon>Zarea</taxon>
    </lineage>
</organism>
<evidence type="ECO:0000313" key="1">
    <source>
        <dbReference type="EMBL" id="KAJ2980333.1"/>
    </source>
</evidence>
<dbReference type="Proteomes" id="UP001143910">
    <property type="component" value="Unassembled WGS sequence"/>
</dbReference>
<gene>
    <name evidence="1" type="ORF">NQ176_g2709</name>
</gene>
<reference evidence="1" key="1">
    <citation type="submission" date="2022-08" db="EMBL/GenBank/DDBJ databases">
        <title>Genome Sequence of Lecanicillium fungicola.</title>
        <authorList>
            <person name="Buettner E."/>
        </authorList>
    </citation>
    <scope>NUCLEOTIDE SEQUENCE</scope>
    <source>
        <strain evidence="1">Babe33</strain>
    </source>
</reference>
<sequence>MHILAALTVASVLTTGYAQSPPGYMPATSQHLSVKYGSVDVTPAGMRLLGSQVTDAPELAYNGTDGATYLAIMIDPDVQLPQSSSKATLVHWLLPGLKPSPKGGLASDQNALAPYVGPSPPPGQTHQYLLFLYSQPASFSVPANYVAYFKNITASVYNRVPFDVANFTTEAGLGEALAANWFLLGTPAAASSSVSASASASGSATASPNATTVPVSTAASIGSMSSVLVAVAALGVAFQLL</sequence>
<accession>A0ACC1NNE1</accession>
<name>A0ACC1NNE1_9HYPO</name>
<dbReference type="EMBL" id="JANJQO010000207">
    <property type="protein sequence ID" value="KAJ2980333.1"/>
    <property type="molecule type" value="Genomic_DNA"/>
</dbReference>
<comment type="caution">
    <text evidence="1">The sequence shown here is derived from an EMBL/GenBank/DDBJ whole genome shotgun (WGS) entry which is preliminary data.</text>
</comment>